<dbReference type="Gene3D" id="3.60.40.10">
    <property type="entry name" value="PPM-type phosphatase domain"/>
    <property type="match status" value="1"/>
</dbReference>
<dbReference type="OMA" id="KWIVVAN"/>
<feature type="domain" description="PPM-type phosphatase" evidence="1">
    <location>
        <begin position="1"/>
        <end position="207"/>
    </location>
</feature>
<dbReference type="InterPro" id="IPR036457">
    <property type="entry name" value="PPM-type-like_dom_sf"/>
</dbReference>
<dbReference type="SUPFAM" id="SSF81606">
    <property type="entry name" value="PP2C-like"/>
    <property type="match status" value="1"/>
</dbReference>
<dbReference type="CDD" id="cd00143">
    <property type="entry name" value="PP2Cc"/>
    <property type="match status" value="1"/>
</dbReference>
<dbReference type="Pfam" id="PF00481">
    <property type="entry name" value="PP2C"/>
    <property type="match status" value="1"/>
</dbReference>
<dbReference type="FunFam" id="3.60.40.10:FF:000291">
    <property type="entry name" value="Protein phosphatase 2C 50"/>
    <property type="match status" value="1"/>
</dbReference>
<evidence type="ECO:0000259" key="1">
    <source>
        <dbReference type="PROSITE" id="PS51746"/>
    </source>
</evidence>
<name>A0A8T2QTV2_CERRI</name>
<gene>
    <name evidence="2" type="ORF">KP509_32G034000</name>
</gene>
<dbReference type="InterPro" id="IPR015655">
    <property type="entry name" value="PP2C"/>
</dbReference>
<reference evidence="2" key="1">
    <citation type="submission" date="2021-08" db="EMBL/GenBank/DDBJ databases">
        <title>WGS assembly of Ceratopteris richardii.</title>
        <authorList>
            <person name="Marchant D.B."/>
            <person name="Chen G."/>
            <person name="Jenkins J."/>
            <person name="Shu S."/>
            <person name="Leebens-Mack J."/>
            <person name="Grimwood J."/>
            <person name="Schmutz J."/>
            <person name="Soltis P."/>
            <person name="Soltis D."/>
            <person name="Chen Z.-H."/>
        </authorList>
    </citation>
    <scope>NUCLEOTIDE SEQUENCE</scope>
    <source>
        <strain evidence="2">Whitten #5841</strain>
        <tissue evidence="2">Leaf</tissue>
    </source>
</reference>
<dbReference type="GO" id="GO:0004722">
    <property type="term" value="F:protein serine/threonine phosphatase activity"/>
    <property type="evidence" value="ECO:0007669"/>
    <property type="project" value="InterPro"/>
</dbReference>
<dbReference type="Proteomes" id="UP000825935">
    <property type="component" value="Chromosome 32"/>
</dbReference>
<dbReference type="EMBL" id="CM035437">
    <property type="protein sequence ID" value="KAH7287030.1"/>
    <property type="molecule type" value="Genomic_DNA"/>
</dbReference>
<accession>A0A8T2QTV2</accession>
<keyword evidence="3" id="KW-1185">Reference proteome</keyword>
<protein>
    <recommendedName>
        <fullName evidence="1">PPM-type phosphatase domain-containing protein</fullName>
    </recommendedName>
</protein>
<comment type="caution">
    <text evidence="2">The sequence shown here is derived from an EMBL/GenBank/DDBJ whole genome shotgun (WGS) entry which is preliminary data.</text>
</comment>
<proteinExistence type="predicted"/>
<evidence type="ECO:0000313" key="2">
    <source>
        <dbReference type="EMBL" id="KAH7287030.1"/>
    </source>
</evidence>
<dbReference type="InterPro" id="IPR001932">
    <property type="entry name" value="PPM-type_phosphatase-like_dom"/>
</dbReference>
<dbReference type="AlphaFoldDB" id="A0A8T2QTV2"/>
<evidence type="ECO:0000313" key="3">
    <source>
        <dbReference type="Proteomes" id="UP000825935"/>
    </source>
</evidence>
<organism evidence="2 3">
    <name type="scientific">Ceratopteris richardii</name>
    <name type="common">Triangle waterfern</name>
    <dbReference type="NCBI Taxonomy" id="49495"/>
    <lineage>
        <taxon>Eukaryota</taxon>
        <taxon>Viridiplantae</taxon>
        <taxon>Streptophyta</taxon>
        <taxon>Embryophyta</taxon>
        <taxon>Tracheophyta</taxon>
        <taxon>Polypodiopsida</taxon>
        <taxon>Polypodiidae</taxon>
        <taxon>Polypodiales</taxon>
        <taxon>Pteridineae</taxon>
        <taxon>Pteridaceae</taxon>
        <taxon>Parkerioideae</taxon>
        <taxon>Ceratopteris</taxon>
    </lineage>
</organism>
<dbReference type="SMART" id="SM00332">
    <property type="entry name" value="PP2Cc"/>
    <property type="match status" value="1"/>
</dbReference>
<sequence length="212" mass="22737">MKVDKEVGGVCPYGTCDDIHSSANCCSGTIAPENVGTTAVVAVLSSSHIVVANCGDSRALLCKGGEAIALSQDHKPERVDETRRIEAAGGCVTPWKGYRVAGLLALSRAIGDRYLKRYVIAEPDMVYLERSDEDEFLILASDGLWDVIDNESACHVARRCFASSCGDDIRLPCQRDDLASATAASTLVKLAFSKGSQDNISVVVVDLRLRQQ</sequence>
<dbReference type="PROSITE" id="PS51746">
    <property type="entry name" value="PPM_2"/>
    <property type="match status" value="1"/>
</dbReference>
<dbReference type="PANTHER" id="PTHR47992">
    <property type="entry name" value="PROTEIN PHOSPHATASE"/>
    <property type="match status" value="1"/>
</dbReference>
<dbReference type="OrthoDB" id="10264738at2759"/>